<evidence type="ECO:0008006" key="3">
    <source>
        <dbReference type="Google" id="ProtNLM"/>
    </source>
</evidence>
<evidence type="ECO:0000313" key="1">
    <source>
        <dbReference type="EMBL" id="MBB4034331.1"/>
    </source>
</evidence>
<name>A0A840CGI6_9BACT</name>
<protein>
    <recommendedName>
        <fullName evidence="3">Anti-sigma factor</fullName>
    </recommendedName>
</protein>
<dbReference type="EMBL" id="JACIEP010000001">
    <property type="protein sequence ID" value="MBB4034331.1"/>
    <property type="molecule type" value="Genomic_DNA"/>
</dbReference>
<proteinExistence type="predicted"/>
<dbReference type="AlphaFoldDB" id="A0A840CGI6"/>
<dbReference type="RefSeq" id="WP_183305277.1">
    <property type="nucleotide sequence ID" value="NZ_JACIEP010000001.1"/>
</dbReference>
<comment type="caution">
    <text evidence="1">The sequence shown here is derived from an EMBL/GenBank/DDBJ whole genome shotgun (WGS) entry which is preliminary data.</text>
</comment>
<dbReference type="Proteomes" id="UP000555103">
    <property type="component" value="Unassembled WGS sequence"/>
</dbReference>
<accession>A0A840CGI6</accession>
<organism evidence="1 2">
    <name type="scientific">Dysgonomonas hofstadii</name>
    <dbReference type="NCBI Taxonomy" id="637886"/>
    <lineage>
        <taxon>Bacteria</taxon>
        <taxon>Pseudomonadati</taxon>
        <taxon>Bacteroidota</taxon>
        <taxon>Bacteroidia</taxon>
        <taxon>Bacteroidales</taxon>
        <taxon>Dysgonomonadaceae</taxon>
        <taxon>Dysgonomonas</taxon>
    </lineage>
</organism>
<sequence>MNAYLNKYFNDELAMEEADIFFSSLVRDQALKEEFVECHNLLGIVDLLPQKKDTEEAQESLFSFIEYMENKDCSK</sequence>
<evidence type="ECO:0000313" key="2">
    <source>
        <dbReference type="Proteomes" id="UP000555103"/>
    </source>
</evidence>
<gene>
    <name evidence="1" type="ORF">GGR21_000216</name>
</gene>
<keyword evidence="2" id="KW-1185">Reference proteome</keyword>
<reference evidence="1 2" key="1">
    <citation type="submission" date="2020-08" db="EMBL/GenBank/DDBJ databases">
        <title>Genomic Encyclopedia of Type Strains, Phase IV (KMG-IV): sequencing the most valuable type-strain genomes for metagenomic binning, comparative biology and taxonomic classification.</title>
        <authorList>
            <person name="Goeker M."/>
        </authorList>
    </citation>
    <scope>NUCLEOTIDE SEQUENCE [LARGE SCALE GENOMIC DNA]</scope>
    <source>
        <strain evidence="1 2">DSM 104969</strain>
    </source>
</reference>